<dbReference type="KEGG" id="fgg:FSB75_15775"/>
<dbReference type="Proteomes" id="UP000321204">
    <property type="component" value="Chromosome"/>
</dbReference>
<name>A0A5B8UKT7_9BACT</name>
<keyword evidence="3" id="KW-1185">Reference proteome</keyword>
<proteinExistence type="predicted"/>
<dbReference type="RefSeq" id="WP_146789456.1">
    <property type="nucleotide sequence ID" value="NZ_BAABIO010000003.1"/>
</dbReference>
<dbReference type="AlphaFoldDB" id="A0A5B8UKT7"/>
<dbReference type="EMBL" id="CP042433">
    <property type="protein sequence ID" value="QEC57294.1"/>
    <property type="molecule type" value="Genomic_DNA"/>
</dbReference>
<reference evidence="2 3" key="1">
    <citation type="journal article" date="2015" name="Int. J. Syst. Evol. Microbiol.">
        <title>Flavisolibacter ginsenosidimutans sp. nov., with ginsenoside-converting activity isolated from soil used for cultivating ginseng.</title>
        <authorList>
            <person name="Zhao Y."/>
            <person name="Liu Q."/>
            <person name="Kang M.S."/>
            <person name="Jin F."/>
            <person name="Yu H."/>
            <person name="Im W.T."/>
        </authorList>
    </citation>
    <scope>NUCLEOTIDE SEQUENCE [LARGE SCALE GENOMIC DNA]</scope>
    <source>
        <strain evidence="2 3">Gsoil 636</strain>
    </source>
</reference>
<evidence type="ECO:0000256" key="1">
    <source>
        <dbReference type="SAM" id="SignalP"/>
    </source>
</evidence>
<gene>
    <name evidence="2" type="ORF">FSB75_15775</name>
</gene>
<accession>A0A5B8UKT7</accession>
<evidence type="ECO:0000313" key="3">
    <source>
        <dbReference type="Proteomes" id="UP000321204"/>
    </source>
</evidence>
<feature type="signal peptide" evidence="1">
    <location>
        <begin position="1"/>
        <end position="21"/>
    </location>
</feature>
<sequence>MLRTTLLTLLLTSFFTTSVFSQKILLEDDFNDNRNGWRLQHDSSFFVDIKDGVLHIEKFEKNFISRGCLWYNKIIPGLNTLNNFSITLYAKFLHGDDVADVIDLQWGENQRMADGRVASSLYQLTLMLRSKVKLELFNLKWTYITEEELPSEWMTTFNPRQLNKYELVQKDSILTFRINDQEVLKQLYTPIAGNSIGIQQCLKAAWEIDKIVIRQDIATPKPAPEVVKN</sequence>
<evidence type="ECO:0000313" key="2">
    <source>
        <dbReference type="EMBL" id="QEC57294.1"/>
    </source>
</evidence>
<keyword evidence="1" id="KW-0732">Signal</keyword>
<dbReference type="OrthoDB" id="762277at2"/>
<feature type="chain" id="PRO_5022681278" description="DUF1080 domain-containing protein" evidence="1">
    <location>
        <begin position="22"/>
        <end position="229"/>
    </location>
</feature>
<evidence type="ECO:0008006" key="4">
    <source>
        <dbReference type="Google" id="ProtNLM"/>
    </source>
</evidence>
<protein>
    <recommendedName>
        <fullName evidence="4">DUF1080 domain-containing protein</fullName>
    </recommendedName>
</protein>
<organism evidence="2 3">
    <name type="scientific">Flavisolibacter ginsenosidimutans</name>
    <dbReference type="NCBI Taxonomy" id="661481"/>
    <lineage>
        <taxon>Bacteria</taxon>
        <taxon>Pseudomonadati</taxon>
        <taxon>Bacteroidota</taxon>
        <taxon>Chitinophagia</taxon>
        <taxon>Chitinophagales</taxon>
        <taxon>Chitinophagaceae</taxon>
        <taxon>Flavisolibacter</taxon>
    </lineage>
</organism>